<protein>
    <submittedName>
        <fullName evidence="1">ABC transporter permease subunit</fullName>
    </submittedName>
</protein>
<evidence type="ECO:0000313" key="1">
    <source>
        <dbReference type="EMBL" id="MBO1916287.1"/>
    </source>
</evidence>
<name>A0A939SP98_PRORE</name>
<dbReference type="Proteomes" id="UP000664477">
    <property type="component" value="Unassembled WGS sequence"/>
</dbReference>
<dbReference type="PANTHER" id="PTHR42922:SF1">
    <property type="entry name" value="PHOSPHATE TRANSPORT SYSTEM PERMEASE PROTEIN PSTA"/>
    <property type="match status" value="1"/>
</dbReference>
<dbReference type="PANTHER" id="PTHR42922">
    <property type="entry name" value="PHOSPHATE TRANSPORT SYSTEM PERMEASE PROTEIN PSTA"/>
    <property type="match status" value="1"/>
</dbReference>
<accession>A0A939SP98</accession>
<dbReference type="AlphaFoldDB" id="A0A939SP98"/>
<gene>
    <name evidence="1" type="ORF">J4727_12225</name>
</gene>
<proteinExistence type="predicted"/>
<comment type="caution">
    <text evidence="1">The sequence shown here is derived from an EMBL/GenBank/DDBJ whole genome shotgun (WGS) entry which is preliminary data.</text>
</comment>
<evidence type="ECO:0000313" key="2">
    <source>
        <dbReference type="Proteomes" id="UP000664477"/>
    </source>
</evidence>
<organism evidence="1 2">
    <name type="scientific">Providencia rettgeri</name>
    <dbReference type="NCBI Taxonomy" id="587"/>
    <lineage>
        <taxon>Bacteria</taxon>
        <taxon>Pseudomonadati</taxon>
        <taxon>Pseudomonadota</taxon>
        <taxon>Gammaproteobacteria</taxon>
        <taxon>Enterobacterales</taxon>
        <taxon>Morganellaceae</taxon>
        <taxon>Providencia</taxon>
    </lineage>
</organism>
<dbReference type="EMBL" id="JAGETQ010000065">
    <property type="protein sequence ID" value="MBO1916287.1"/>
    <property type="molecule type" value="Genomic_DNA"/>
</dbReference>
<reference evidence="1" key="1">
    <citation type="submission" date="2021-03" db="EMBL/GenBank/DDBJ databases">
        <title>Molecular epidemiology and mechanisms of colistin and carbapenem resistance in Enterobacteriaceae from clinical isolates, the environment and porcine samples in Pretoria, South Africa.</title>
        <authorList>
            <person name="Bogoshi D."/>
            <person name="Mbelle N.M."/>
            <person name="Naidoo V."/>
            <person name="Osei Sekyere J."/>
        </authorList>
    </citation>
    <scope>NUCLEOTIDE SEQUENCE</scope>
    <source>
        <strain evidence="1">C052</strain>
    </source>
</reference>
<dbReference type="InterPro" id="IPR051408">
    <property type="entry name" value="Phosphate_transprt_permease"/>
</dbReference>
<sequence>MALALLQIPIVIRTTENMLKLVPDSCESLCTGTPKWKMILSITLKASVRVITGILLAMLAGGNHTASVYFSVKSVLGTDMSEPIANLPVTIFKFCNEPFSEWQSLHGQGLLITYVFCSLTSLHVLCSHRKTSAR</sequence>